<proteinExistence type="predicted"/>
<comment type="caution">
    <text evidence="1">The sequence shown here is derived from an EMBL/GenBank/DDBJ whole genome shotgun (WGS) entry which is preliminary data.</text>
</comment>
<dbReference type="Proteomes" id="UP000789525">
    <property type="component" value="Unassembled WGS sequence"/>
</dbReference>
<reference evidence="1" key="1">
    <citation type="submission" date="2021-06" db="EMBL/GenBank/DDBJ databases">
        <authorList>
            <person name="Kallberg Y."/>
            <person name="Tangrot J."/>
            <person name="Rosling A."/>
        </authorList>
    </citation>
    <scope>NUCLEOTIDE SEQUENCE</scope>
    <source>
        <strain evidence="1">CL356</strain>
    </source>
</reference>
<keyword evidence="2" id="KW-1185">Reference proteome</keyword>
<evidence type="ECO:0000313" key="2">
    <source>
        <dbReference type="Proteomes" id="UP000789525"/>
    </source>
</evidence>
<protein>
    <submittedName>
        <fullName evidence="1">15646_t:CDS:1</fullName>
    </submittedName>
</protein>
<sequence length="258" mass="29146">MLSPLLETFESLLQTNNLRQDDLIQIIQKIKETISNNNNDDCDHLLLSRALTLLVISYKHIWILLVLARSVDCFREMMRLKWQEIMESTELFVSGLQAVQSLSESIETELCKVANDIVDDIDGISTIIKIHVSCLHLLGDVLQILRKGTSSCGGDTFIPIEFLIKRRQGYELNALSSLCSCALKTVYCTFMITKLPAIALKFSKDCESRQLISTWCKGAHDALGDFLKFIDENLLTFKNAELELNEKLALKISDGMLV</sequence>
<evidence type="ECO:0000313" key="1">
    <source>
        <dbReference type="EMBL" id="CAG8456807.1"/>
    </source>
</evidence>
<accession>A0ACA9K7D2</accession>
<dbReference type="EMBL" id="CAJVPT010001105">
    <property type="protein sequence ID" value="CAG8456807.1"/>
    <property type="molecule type" value="Genomic_DNA"/>
</dbReference>
<gene>
    <name evidence="1" type="ORF">ACOLOM_LOCUS996</name>
</gene>
<organism evidence="1 2">
    <name type="scientific">Acaulospora colombiana</name>
    <dbReference type="NCBI Taxonomy" id="27376"/>
    <lineage>
        <taxon>Eukaryota</taxon>
        <taxon>Fungi</taxon>
        <taxon>Fungi incertae sedis</taxon>
        <taxon>Mucoromycota</taxon>
        <taxon>Glomeromycotina</taxon>
        <taxon>Glomeromycetes</taxon>
        <taxon>Diversisporales</taxon>
        <taxon>Acaulosporaceae</taxon>
        <taxon>Acaulospora</taxon>
    </lineage>
</organism>
<name>A0ACA9K7D2_9GLOM</name>